<dbReference type="AlphaFoldDB" id="W0GKC1"/>
<keyword evidence="2" id="KW-1185">Reference proteome</keyword>
<evidence type="ECO:0000313" key="1">
    <source>
        <dbReference type="EMBL" id="AHI57663.1"/>
    </source>
</evidence>
<dbReference type="OrthoDB" id="387192at2"/>
<dbReference type="HOGENOM" id="CLU_2262066_0_0_14"/>
<gene>
    <name evidence="1" type="ORF">P344_01490</name>
</gene>
<dbReference type="RefSeq" id="WP_025317060.1">
    <property type="nucleotide sequence ID" value="NZ_CP002082.1"/>
</dbReference>
<dbReference type="Proteomes" id="UP000019260">
    <property type="component" value="Chromosome"/>
</dbReference>
<accession>W0GKC1</accession>
<evidence type="ECO:0000313" key="2">
    <source>
        <dbReference type="Proteomes" id="UP000019260"/>
    </source>
</evidence>
<dbReference type="PATRIC" id="fig|838561.3.peg.280"/>
<dbReference type="KEGG" id="smir:SMM_0244"/>
<reference evidence="1 2" key="1">
    <citation type="submission" date="2013-09" db="EMBL/GenBank/DDBJ databases">
        <title>Complete genome sequence of Spiroplasma mirum suckling mouse cataract agent.</title>
        <authorList>
            <person name="Landry C.A."/>
            <person name="Bastian F.O."/>
            <person name="Thune R.L."/>
        </authorList>
    </citation>
    <scope>NUCLEOTIDE SEQUENCE [LARGE SCALE GENOMIC DNA]</scope>
    <source>
        <strain evidence="1 2">SMCA</strain>
    </source>
</reference>
<protein>
    <submittedName>
        <fullName evidence="1">Uncharacterized protein</fullName>
    </submittedName>
</protein>
<dbReference type="EMBL" id="CP006720">
    <property type="protein sequence ID" value="AHI57663.1"/>
    <property type="molecule type" value="Genomic_DNA"/>
</dbReference>
<dbReference type="STRING" id="838561.P344_01490"/>
<organism evidence="1 2">
    <name type="scientific">Spiroplasma mirum ATCC 29335</name>
    <dbReference type="NCBI Taxonomy" id="838561"/>
    <lineage>
        <taxon>Bacteria</taxon>
        <taxon>Bacillati</taxon>
        <taxon>Mycoplasmatota</taxon>
        <taxon>Mollicutes</taxon>
        <taxon>Entomoplasmatales</taxon>
        <taxon>Spiroplasmataceae</taxon>
        <taxon>Spiroplasma</taxon>
    </lineage>
</organism>
<dbReference type="KEGG" id="smia:P344_01490"/>
<name>W0GKC1_9MOLU</name>
<sequence>MTMISKYHLIKSNVFAGWRFKYDPFNKKEIQEIFLNKYNQMILQQREIVQKFNNLNIYKLRSNILCRKSLENSTMIYSSWNNFPVSYLQSDNSKQVWETIAGL</sequence>
<proteinExistence type="predicted"/>